<dbReference type="AlphaFoldDB" id="A0A371GXU3"/>
<evidence type="ECO:0000313" key="2">
    <source>
        <dbReference type="Proteomes" id="UP000257109"/>
    </source>
</evidence>
<reference evidence="1" key="1">
    <citation type="submission" date="2018-05" db="EMBL/GenBank/DDBJ databases">
        <title>Draft genome of Mucuna pruriens seed.</title>
        <authorList>
            <person name="Nnadi N.E."/>
            <person name="Vos R."/>
            <person name="Hasami M.H."/>
            <person name="Devisetty U.K."/>
            <person name="Aguiy J.C."/>
        </authorList>
    </citation>
    <scope>NUCLEOTIDE SEQUENCE [LARGE SCALE GENOMIC DNA]</scope>
    <source>
        <strain evidence="1">JCA_2017</strain>
    </source>
</reference>
<gene>
    <name evidence="1" type="ORF">CR513_22132</name>
</gene>
<dbReference type="EMBL" id="QJKJ01004150">
    <property type="protein sequence ID" value="RDX95367.1"/>
    <property type="molecule type" value="Genomic_DNA"/>
</dbReference>
<dbReference type="InterPro" id="IPR024738">
    <property type="entry name" value="Hfi1/Tada1"/>
</dbReference>
<dbReference type="Pfam" id="PF12767">
    <property type="entry name" value="SAGA-Tad1"/>
    <property type="match status" value="1"/>
</dbReference>
<sequence>THVGKVNVILVQFCNLEREGRNDKVNNIKRRMLEKHTPLTVWSLLSHLNHRDQKKPHATGIPILPATPKLHSTQFPTAGDPFRGFLGKMTIAKRSYSRIDTLELKALIVRKVGHQRADKYFDQLRRLLSLKISKSDFERICIMIIGRENVPLHNRLIRAILKNACLAKVPPVRGSARVGSAFSAKDSNGLQRETLFGDAFPLRRTGSLAARDRRFKGRQNALGQLGKPQFGEELIYKTLEQQSATELNSLGSRPPISVEEGEEVEQMAGSPSIQSRSPVTAPLGISMNFGCGRRLHSNVSLCRKDYPETCHSNGGLPDTRSLRSRLEQKLEKEGLTMTMDCVNLLNNALDSYLKRLVESFMDLAGSRSGNEHLRQQHRQLVTSSNVVLPGRCMQTATRSAGASVSDFRLAMELNPQVLGPDWPIQLEKICIRASEE</sequence>
<dbReference type="GO" id="GO:0000124">
    <property type="term" value="C:SAGA complex"/>
    <property type="evidence" value="ECO:0007669"/>
    <property type="project" value="TreeGrafter"/>
</dbReference>
<dbReference type="CDD" id="cd22933">
    <property type="entry name" value="HFD_HFI1"/>
    <property type="match status" value="1"/>
</dbReference>
<organism evidence="1 2">
    <name type="scientific">Mucuna pruriens</name>
    <name type="common">Velvet bean</name>
    <name type="synonym">Dolichos pruriens</name>
    <dbReference type="NCBI Taxonomy" id="157652"/>
    <lineage>
        <taxon>Eukaryota</taxon>
        <taxon>Viridiplantae</taxon>
        <taxon>Streptophyta</taxon>
        <taxon>Embryophyta</taxon>
        <taxon>Tracheophyta</taxon>
        <taxon>Spermatophyta</taxon>
        <taxon>Magnoliopsida</taxon>
        <taxon>eudicotyledons</taxon>
        <taxon>Gunneridae</taxon>
        <taxon>Pentapetalae</taxon>
        <taxon>rosids</taxon>
        <taxon>fabids</taxon>
        <taxon>Fabales</taxon>
        <taxon>Fabaceae</taxon>
        <taxon>Papilionoideae</taxon>
        <taxon>50 kb inversion clade</taxon>
        <taxon>NPAAA clade</taxon>
        <taxon>indigoferoid/millettioid clade</taxon>
        <taxon>Phaseoleae</taxon>
        <taxon>Mucuna</taxon>
    </lineage>
</organism>
<dbReference type="Proteomes" id="UP000257109">
    <property type="component" value="Unassembled WGS sequence"/>
</dbReference>
<dbReference type="OrthoDB" id="10264870at2759"/>
<feature type="non-terminal residue" evidence="1">
    <location>
        <position position="436"/>
    </location>
</feature>
<name>A0A371GXU3_MUCPR</name>
<protein>
    <recommendedName>
        <fullName evidence="3">Transcriptional regulator of RNA polII, SAGA, subunit</fullName>
    </recommendedName>
</protein>
<evidence type="ECO:0000313" key="1">
    <source>
        <dbReference type="EMBL" id="RDX95367.1"/>
    </source>
</evidence>
<accession>A0A371GXU3</accession>
<comment type="caution">
    <text evidence="1">The sequence shown here is derived from an EMBL/GenBank/DDBJ whole genome shotgun (WGS) entry which is preliminary data.</text>
</comment>
<dbReference type="PANTHER" id="PTHR21277">
    <property type="entry name" value="TRANSCRIPTIONAL ADAPTER 1"/>
    <property type="match status" value="1"/>
</dbReference>
<evidence type="ECO:0008006" key="3">
    <source>
        <dbReference type="Google" id="ProtNLM"/>
    </source>
</evidence>
<feature type="non-terminal residue" evidence="1">
    <location>
        <position position="1"/>
    </location>
</feature>
<keyword evidence="2" id="KW-1185">Reference proteome</keyword>
<dbReference type="PANTHER" id="PTHR21277:SF44">
    <property type="entry name" value="TRANSCRIPTIONAL REGULATOR OF RNA POLII, SAGA, SUBUNIT"/>
    <property type="match status" value="1"/>
</dbReference>
<proteinExistence type="predicted"/>
<dbReference type="GO" id="GO:0006357">
    <property type="term" value="P:regulation of transcription by RNA polymerase II"/>
    <property type="evidence" value="ECO:0007669"/>
    <property type="project" value="TreeGrafter"/>
</dbReference>
<dbReference type="STRING" id="157652.A0A371GXU3"/>
<dbReference type="GO" id="GO:0003713">
    <property type="term" value="F:transcription coactivator activity"/>
    <property type="evidence" value="ECO:0007669"/>
    <property type="project" value="TreeGrafter"/>
</dbReference>